<evidence type="ECO:0000256" key="7">
    <source>
        <dbReference type="SAM" id="MobiDB-lite"/>
    </source>
</evidence>
<name>A0A8C3C4S8_CAIMO</name>
<keyword evidence="9" id="KW-1185">Reference proteome</keyword>
<dbReference type="GO" id="GO:0006887">
    <property type="term" value="P:exocytosis"/>
    <property type="evidence" value="ECO:0007669"/>
    <property type="project" value="UniProtKB-KW"/>
</dbReference>
<dbReference type="AlphaFoldDB" id="A0A8C3C4S8"/>
<dbReference type="Proteomes" id="UP000694556">
    <property type="component" value="Chromosome Z"/>
</dbReference>
<keyword evidence="4" id="KW-0532">Neurotransmitter transport</keyword>
<organism evidence="8 9">
    <name type="scientific">Cairina moschata</name>
    <name type="common">Muscovy duck</name>
    <dbReference type="NCBI Taxonomy" id="8855"/>
    <lineage>
        <taxon>Eukaryota</taxon>
        <taxon>Metazoa</taxon>
        <taxon>Chordata</taxon>
        <taxon>Craniata</taxon>
        <taxon>Vertebrata</taxon>
        <taxon>Euteleostomi</taxon>
        <taxon>Archelosauria</taxon>
        <taxon>Archosauria</taxon>
        <taxon>Dinosauria</taxon>
        <taxon>Saurischia</taxon>
        <taxon>Theropoda</taxon>
        <taxon>Coelurosauria</taxon>
        <taxon>Aves</taxon>
        <taxon>Neognathae</taxon>
        <taxon>Galloanserae</taxon>
        <taxon>Anseriformes</taxon>
        <taxon>Anatidae</taxon>
        <taxon>Anatinae</taxon>
        <taxon>Cairina</taxon>
    </lineage>
</organism>
<evidence type="ECO:0000256" key="6">
    <source>
        <dbReference type="ARBA" id="ARBA00034103"/>
    </source>
</evidence>
<dbReference type="Pfam" id="PF05835">
    <property type="entry name" value="Synaphin"/>
    <property type="match status" value="1"/>
</dbReference>
<reference evidence="8" key="3">
    <citation type="submission" date="2025-09" db="UniProtKB">
        <authorList>
            <consortium name="Ensembl"/>
        </authorList>
    </citation>
    <scope>IDENTIFICATION</scope>
</reference>
<dbReference type="Ensembl" id="ENSCMMT00000015872.1">
    <property type="protein sequence ID" value="ENSCMMP00000014405.1"/>
    <property type="gene ID" value="ENSCMMG00000009180.1"/>
</dbReference>
<dbReference type="GO" id="GO:0045202">
    <property type="term" value="C:synapse"/>
    <property type="evidence" value="ECO:0007669"/>
    <property type="project" value="UniProtKB-SubCell"/>
</dbReference>
<evidence type="ECO:0000256" key="2">
    <source>
        <dbReference type="ARBA" id="ARBA00022448"/>
    </source>
</evidence>
<dbReference type="InterPro" id="IPR008849">
    <property type="entry name" value="Synaphin"/>
</dbReference>
<evidence type="ECO:0000313" key="8">
    <source>
        <dbReference type="Ensembl" id="ENSCMMP00000014405.1"/>
    </source>
</evidence>
<evidence type="ECO:0000256" key="3">
    <source>
        <dbReference type="ARBA" id="ARBA00022483"/>
    </source>
</evidence>
<dbReference type="GO" id="GO:0019905">
    <property type="term" value="F:syntaxin binding"/>
    <property type="evidence" value="ECO:0007669"/>
    <property type="project" value="InterPro"/>
</dbReference>
<evidence type="ECO:0000256" key="4">
    <source>
        <dbReference type="ARBA" id="ARBA00022775"/>
    </source>
</evidence>
<comment type="subcellular location">
    <subcellularLocation>
        <location evidence="6">Synapse</location>
    </subcellularLocation>
</comment>
<keyword evidence="5" id="KW-0770">Synapse</keyword>
<evidence type="ECO:0000256" key="1">
    <source>
        <dbReference type="ARBA" id="ARBA00005396"/>
    </source>
</evidence>
<dbReference type="GO" id="GO:0006836">
    <property type="term" value="P:neurotransmitter transport"/>
    <property type="evidence" value="ECO:0007669"/>
    <property type="project" value="UniProtKB-KW"/>
</dbReference>
<reference evidence="8" key="1">
    <citation type="submission" date="2018-09" db="EMBL/GenBank/DDBJ databases">
        <title>Common duck and Muscovy duck high density SNP chip.</title>
        <authorList>
            <person name="Vignal A."/>
            <person name="Thebault N."/>
            <person name="Warren W.C."/>
        </authorList>
    </citation>
    <scope>NUCLEOTIDE SEQUENCE [LARGE SCALE GENOMIC DNA]</scope>
</reference>
<protein>
    <submittedName>
        <fullName evidence="8">Uncharacterized protein</fullName>
    </submittedName>
</protein>
<evidence type="ECO:0000256" key="5">
    <source>
        <dbReference type="ARBA" id="ARBA00023018"/>
    </source>
</evidence>
<proteinExistence type="inferred from homology"/>
<reference evidence="8" key="2">
    <citation type="submission" date="2025-08" db="UniProtKB">
        <authorList>
            <consortium name="Ensembl"/>
        </authorList>
    </citation>
    <scope>IDENTIFICATION</scope>
</reference>
<evidence type="ECO:0000313" key="9">
    <source>
        <dbReference type="Proteomes" id="UP000694556"/>
    </source>
</evidence>
<accession>A0A8C3C4S8</accession>
<feature type="region of interest" description="Disordered" evidence="7">
    <location>
        <begin position="16"/>
        <end position="40"/>
    </location>
</feature>
<sequence>MAFLMKSMLSNQVKNLGLGGGGEENKEESTPSDPAAAAGMTREEYEEYQKQVVEEKIFERDRVKPGFLEWEECRKNYYLYEVFKCGMSVTYRNVLRSRCRSTSESTIWNYSRNICSTFREKMWLRIAHAVWLCKCVQKSSAQAEHLLKGCLDFTQLSAVQSGGWKEMQPLHRKRQREPV</sequence>
<comment type="similarity">
    <text evidence="1">Belongs to the complexin/synaphin family.</text>
</comment>
<keyword evidence="2" id="KW-0813">Transport</keyword>
<keyword evidence="3" id="KW-0268">Exocytosis</keyword>